<evidence type="ECO:0000313" key="3">
    <source>
        <dbReference type="Proteomes" id="UP000521676"/>
    </source>
</evidence>
<evidence type="ECO:0000313" key="2">
    <source>
        <dbReference type="EMBL" id="WJW68891.1"/>
    </source>
</evidence>
<keyword evidence="4" id="KW-1185">Reference proteome</keyword>
<dbReference type="RefSeq" id="WP_341470796.1">
    <property type="nucleotide sequence ID" value="NZ_CP128400.1"/>
</dbReference>
<dbReference type="Proteomes" id="UP001431572">
    <property type="component" value="Chromosome 2"/>
</dbReference>
<dbReference type="EMBL" id="CP128400">
    <property type="protein sequence ID" value="WJW68891.1"/>
    <property type="molecule type" value="Genomic_DNA"/>
</dbReference>
<gene>
    <name evidence="1" type="ORF">HXX08_24135</name>
    <name evidence="2" type="ORF">OZ401_004513</name>
</gene>
<protein>
    <submittedName>
        <fullName evidence="1">Uncharacterized protein</fullName>
    </submittedName>
</protein>
<sequence>MFFVWFDDNPKKPLGKKIDEAVLRYRQKYGKKPSLCMLSEKVQVGDFTTLASSLEIEVKTAKNVPQNYFWIGRDA</sequence>
<dbReference type="EMBL" id="JACATZ010000003">
    <property type="protein sequence ID" value="NWJ48962.1"/>
    <property type="molecule type" value="Genomic_DNA"/>
</dbReference>
<reference evidence="2" key="2">
    <citation type="journal article" date="2024" name="Nature">
        <title>Anoxygenic phototroph of the Chloroflexota uses a type I reaction centre.</title>
        <authorList>
            <person name="Tsuji J.M."/>
            <person name="Shaw N.A."/>
            <person name="Nagashima S."/>
            <person name="Venkiteswaran J.J."/>
            <person name="Schiff S.L."/>
            <person name="Watanabe T."/>
            <person name="Fukui M."/>
            <person name="Hanada S."/>
            <person name="Tank M."/>
            <person name="Neufeld J.D."/>
        </authorList>
    </citation>
    <scope>NUCLEOTIDE SEQUENCE</scope>
    <source>
        <strain evidence="2">L227-S17</strain>
    </source>
</reference>
<proteinExistence type="predicted"/>
<organism evidence="1 3">
    <name type="scientific">Candidatus Chlorohelix allophototropha</name>
    <dbReference type="NCBI Taxonomy" id="3003348"/>
    <lineage>
        <taxon>Bacteria</taxon>
        <taxon>Bacillati</taxon>
        <taxon>Chloroflexota</taxon>
        <taxon>Chloroflexia</taxon>
        <taxon>Candidatus Chloroheliales</taxon>
        <taxon>Candidatus Chloroheliaceae</taxon>
        <taxon>Candidatus Chlorohelix</taxon>
    </lineage>
</organism>
<dbReference type="AlphaFoldDB" id="A0A8T7MAM2"/>
<evidence type="ECO:0000313" key="4">
    <source>
        <dbReference type="Proteomes" id="UP001431572"/>
    </source>
</evidence>
<name>A0A8T7MAM2_9CHLR</name>
<accession>A0A8T7MAM2</accession>
<evidence type="ECO:0000313" key="1">
    <source>
        <dbReference type="EMBL" id="NWJ48962.1"/>
    </source>
</evidence>
<reference evidence="1 3" key="1">
    <citation type="submission" date="2020-06" db="EMBL/GenBank/DDBJ databases">
        <title>Anoxygenic phototrophic Chloroflexota member uses a Type I reaction center.</title>
        <authorList>
            <person name="Tsuji J.M."/>
            <person name="Shaw N.A."/>
            <person name="Nagashima S."/>
            <person name="Venkiteswaran J."/>
            <person name="Schiff S.L."/>
            <person name="Hanada S."/>
            <person name="Tank M."/>
            <person name="Neufeld J.D."/>
        </authorList>
    </citation>
    <scope>NUCLEOTIDE SEQUENCE [LARGE SCALE GENOMIC DNA]</scope>
    <source>
        <strain evidence="1">L227-S17</strain>
    </source>
</reference>
<dbReference type="Proteomes" id="UP000521676">
    <property type="component" value="Unassembled WGS sequence"/>
</dbReference>